<reference evidence="3" key="1">
    <citation type="submission" date="2022-11" db="EMBL/GenBank/DDBJ databases">
        <authorList>
            <person name="Scott C."/>
            <person name="Bruce N."/>
        </authorList>
    </citation>
    <scope>NUCLEOTIDE SEQUENCE</scope>
</reference>
<comment type="caution">
    <text evidence="3">The sequence shown here is derived from an EMBL/GenBank/DDBJ whole genome shotgun (WGS) entry which is preliminary data.</text>
</comment>
<feature type="compositionally biased region" description="Gly residues" evidence="1">
    <location>
        <begin position="284"/>
        <end position="297"/>
    </location>
</feature>
<gene>
    <name evidence="3" type="ORF">PPNO1_LOCUS4524</name>
</gene>
<keyword evidence="4" id="KW-1185">Reference proteome</keyword>
<accession>A0A9P1H2I1</accession>
<sequence length="366" mass="42252">MTKTDIDAKVPLLAEPPSSQRASLPTPLSPLTRLIWYQQYRPEEGDETYLDSRLDGDAEYLQRWMEHLAEFPPRPFIHIRGEHRETERQKDKNETKTVVDFDVKLELTAFLYRDVKTRSAWRTVRTVDNAENVRRGTSLRKRAKGCRRGCRARRNRREAPGPIHLGDDEEVGDQKPTLMEWCHRYCASHAPLKTFRLKRTVQGLDERWLRGRIDSLIRDTGYRGRVNELRLTRWVRWVFYLTLLFLLSWPYLFFSTKRFEVFVADWYFSRPLSPGGEDESETGAGSGSGSGRASGGGHRPEGLMNIWARAIQKAVMSRRQGELDQRDLGWEEMNTAFDRDGDQGVVGTVVGAMGLVQRQFGWGGDT</sequence>
<keyword evidence="2" id="KW-0472">Membrane</keyword>
<protein>
    <submittedName>
        <fullName evidence="3">Uncharacterized protein</fullName>
    </submittedName>
</protein>
<evidence type="ECO:0000313" key="3">
    <source>
        <dbReference type="EMBL" id="CAI4214796.1"/>
    </source>
</evidence>
<dbReference type="EMBL" id="CALLCH030000012">
    <property type="protein sequence ID" value="CAI4214796.1"/>
    <property type="molecule type" value="Genomic_DNA"/>
</dbReference>
<dbReference type="OrthoDB" id="203796at2759"/>
<evidence type="ECO:0000313" key="4">
    <source>
        <dbReference type="Proteomes" id="UP000838763"/>
    </source>
</evidence>
<dbReference type="PANTHER" id="PTHR37848:SF1">
    <property type="entry name" value="SUN DOMAIN-CONTAINING PROTEIN"/>
    <property type="match status" value="1"/>
</dbReference>
<feature type="region of interest" description="Disordered" evidence="1">
    <location>
        <begin position="1"/>
        <end position="25"/>
    </location>
</feature>
<organism evidence="3 4">
    <name type="scientific">Parascedosporium putredinis</name>
    <dbReference type="NCBI Taxonomy" id="1442378"/>
    <lineage>
        <taxon>Eukaryota</taxon>
        <taxon>Fungi</taxon>
        <taxon>Dikarya</taxon>
        <taxon>Ascomycota</taxon>
        <taxon>Pezizomycotina</taxon>
        <taxon>Sordariomycetes</taxon>
        <taxon>Hypocreomycetidae</taxon>
        <taxon>Microascales</taxon>
        <taxon>Microascaceae</taxon>
        <taxon>Parascedosporium</taxon>
    </lineage>
</organism>
<proteinExistence type="predicted"/>
<name>A0A9P1H2I1_9PEZI</name>
<evidence type="ECO:0000256" key="1">
    <source>
        <dbReference type="SAM" id="MobiDB-lite"/>
    </source>
</evidence>
<dbReference type="Proteomes" id="UP000838763">
    <property type="component" value="Unassembled WGS sequence"/>
</dbReference>
<keyword evidence="2" id="KW-0812">Transmembrane</keyword>
<keyword evidence="2" id="KW-1133">Transmembrane helix</keyword>
<dbReference type="PANTHER" id="PTHR37848">
    <property type="entry name" value="EXPRESSED PROTEIN"/>
    <property type="match status" value="1"/>
</dbReference>
<feature type="transmembrane region" description="Helical" evidence="2">
    <location>
        <begin position="234"/>
        <end position="254"/>
    </location>
</feature>
<feature type="region of interest" description="Disordered" evidence="1">
    <location>
        <begin position="274"/>
        <end position="298"/>
    </location>
</feature>
<evidence type="ECO:0000256" key="2">
    <source>
        <dbReference type="SAM" id="Phobius"/>
    </source>
</evidence>
<dbReference type="AlphaFoldDB" id="A0A9P1H2I1"/>